<accession>A0A7I5E815</accession>
<protein>
    <submittedName>
        <fullName evidence="3">Acidic leucine-rich nuclear phosphoprotein 32-related protein 2-like</fullName>
    </submittedName>
</protein>
<evidence type="ECO:0000256" key="1">
    <source>
        <dbReference type="SAM" id="MobiDB-lite"/>
    </source>
</evidence>
<evidence type="ECO:0000313" key="2">
    <source>
        <dbReference type="Proteomes" id="UP000025227"/>
    </source>
</evidence>
<feature type="region of interest" description="Disordered" evidence="1">
    <location>
        <begin position="30"/>
        <end position="154"/>
    </location>
</feature>
<organism evidence="2 3">
    <name type="scientific">Haemonchus contortus</name>
    <name type="common">Barber pole worm</name>
    <dbReference type="NCBI Taxonomy" id="6289"/>
    <lineage>
        <taxon>Eukaryota</taxon>
        <taxon>Metazoa</taxon>
        <taxon>Ecdysozoa</taxon>
        <taxon>Nematoda</taxon>
        <taxon>Chromadorea</taxon>
        <taxon>Rhabditida</taxon>
        <taxon>Rhabditina</taxon>
        <taxon>Rhabditomorpha</taxon>
        <taxon>Strongyloidea</taxon>
        <taxon>Trichostrongylidae</taxon>
        <taxon>Haemonchus</taxon>
    </lineage>
</organism>
<dbReference type="OrthoDB" id="10581385at2759"/>
<keyword evidence="2" id="KW-1185">Reference proteome</keyword>
<dbReference type="AlphaFoldDB" id="A0A7I5E815"/>
<reference evidence="3" key="1">
    <citation type="submission" date="2020-12" db="UniProtKB">
        <authorList>
            <consortium name="WormBaseParasite"/>
        </authorList>
    </citation>
    <scope>IDENTIFICATION</scope>
    <source>
        <strain evidence="3">MHco3</strain>
    </source>
</reference>
<evidence type="ECO:0000313" key="3">
    <source>
        <dbReference type="WBParaSite" id="HCON_00059080-00001"/>
    </source>
</evidence>
<sequence>MRPHCFGSALGYVSLPISLMTAEAHFSLTELSDGPAGNSAQQGRAELPAGPSDLQQQLRINVVGKEADKEVQENEKNTTEEWYEEDVEEEYGGDAEREDTEEEYDEDAEREDAEEEDVEEEYDEYIEEEYEEDVEEEYDEKNRMKTSKKTSKTR</sequence>
<dbReference type="Proteomes" id="UP000025227">
    <property type="component" value="Unplaced"/>
</dbReference>
<name>A0A7I5E815_HAECO</name>
<dbReference type="WBParaSite" id="HCON_00059080-00001">
    <property type="protein sequence ID" value="HCON_00059080-00001"/>
    <property type="gene ID" value="HCON_00059080"/>
</dbReference>
<proteinExistence type="predicted"/>
<feature type="compositionally biased region" description="Basic residues" evidence="1">
    <location>
        <begin position="144"/>
        <end position="154"/>
    </location>
</feature>
<feature type="compositionally biased region" description="Acidic residues" evidence="1">
    <location>
        <begin position="81"/>
        <end position="139"/>
    </location>
</feature>
<feature type="compositionally biased region" description="Basic and acidic residues" evidence="1">
    <location>
        <begin position="65"/>
        <end position="79"/>
    </location>
</feature>